<comment type="caution">
    <text evidence="1">The sequence shown here is derived from an EMBL/GenBank/DDBJ whole genome shotgun (WGS) entry which is preliminary data.</text>
</comment>
<dbReference type="Proteomes" id="UP000018721">
    <property type="component" value="Unassembled WGS sequence"/>
</dbReference>
<protein>
    <submittedName>
        <fullName evidence="1">Uncharacterized protein</fullName>
    </submittedName>
</protein>
<evidence type="ECO:0000313" key="1">
    <source>
        <dbReference type="EMBL" id="ETI57619.1"/>
    </source>
</evidence>
<evidence type="ECO:0000313" key="2">
    <source>
        <dbReference type="Proteomes" id="UP000018721"/>
    </source>
</evidence>
<dbReference type="EMBL" id="ANIZ01000021">
    <property type="protein sequence ID" value="ETI57619.1"/>
    <property type="molecule type" value="Genomic_DNA"/>
</dbReference>
<sequence length="166" mass="18278">MILVGSCLPHVPAQPAARRDQAVEHFDEMGNLVLLKGKARLVALDYRCRSPSSKKVQFWVCNAGLLVRADDCYAVRLSARIGRTLAGRLGLPFERHLVDFCNSPLYLPTKCLNISKDSTATLSVETSPFVNLLLTMLFAASSLDASTGEAGVHVTQRLESHQRLRE</sequence>
<organism evidence="1 2">
    <name type="scientific">Phytophthora nicotianae P1569</name>
    <dbReference type="NCBI Taxonomy" id="1317065"/>
    <lineage>
        <taxon>Eukaryota</taxon>
        <taxon>Sar</taxon>
        <taxon>Stramenopiles</taxon>
        <taxon>Oomycota</taxon>
        <taxon>Peronosporomycetes</taxon>
        <taxon>Peronosporales</taxon>
        <taxon>Peronosporaceae</taxon>
        <taxon>Phytophthora</taxon>
    </lineage>
</organism>
<reference evidence="1 2" key="1">
    <citation type="submission" date="2013-11" db="EMBL/GenBank/DDBJ databases">
        <title>The Genome Sequence of Phytophthora parasitica P1569.</title>
        <authorList>
            <consortium name="The Broad Institute Genomics Platform"/>
            <person name="Russ C."/>
            <person name="Tyler B."/>
            <person name="Panabieres F."/>
            <person name="Shan W."/>
            <person name="Tripathy S."/>
            <person name="Grunwald N."/>
            <person name="Machado M."/>
            <person name="Johnson C.S."/>
            <person name="Arredondo F."/>
            <person name="Hong C."/>
            <person name="Coffey M."/>
            <person name="Young S.K."/>
            <person name="Zeng Q."/>
            <person name="Gargeya S."/>
            <person name="Fitzgerald M."/>
            <person name="Abouelleil A."/>
            <person name="Alvarado L."/>
            <person name="Chapman S.B."/>
            <person name="Gainer-Dewar J."/>
            <person name="Goldberg J."/>
            <person name="Griggs A."/>
            <person name="Gujja S."/>
            <person name="Hansen M."/>
            <person name="Howarth C."/>
            <person name="Imamovic A."/>
            <person name="Ireland A."/>
            <person name="Larimer J."/>
            <person name="McCowan C."/>
            <person name="Murphy C."/>
            <person name="Pearson M."/>
            <person name="Poon T.W."/>
            <person name="Priest M."/>
            <person name="Roberts A."/>
            <person name="Saif S."/>
            <person name="Shea T."/>
            <person name="Sykes S."/>
            <person name="Wortman J."/>
            <person name="Nusbaum C."/>
            <person name="Birren B."/>
        </authorList>
    </citation>
    <scope>NUCLEOTIDE SEQUENCE [LARGE SCALE GENOMIC DNA]</scope>
    <source>
        <strain evidence="1 2">P1569</strain>
    </source>
</reference>
<dbReference type="HOGENOM" id="CLU_1605963_0_0_1"/>
<accession>V9G1N5</accession>
<proteinExistence type="predicted"/>
<name>V9G1N5_PHYNI</name>
<dbReference type="AlphaFoldDB" id="V9G1N5"/>
<keyword evidence="2" id="KW-1185">Reference proteome</keyword>
<gene>
    <name evidence="1" type="ORF">F443_00136</name>
</gene>